<organism evidence="2 3">
    <name type="scientific">Hymenoscyphus fraxineus</name>
    <dbReference type="NCBI Taxonomy" id="746836"/>
    <lineage>
        <taxon>Eukaryota</taxon>
        <taxon>Fungi</taxon>
        <taxon>Dikarya</taxon>
        <taxon>Ascomycota</taxon>
        <taxon>Pezizomycotina</taxon>
        <taxon>Leotiomycetes</taxon>
        <taxon>Helotiales</taxon>
        <taxon>Helotiaceae</taxon>
        <taxon>Hymenoscyphus</taxon>
    </lineage>
</organism>
<dbReference type="AlphaFoldDB" id="A0A9N9PSR4"/>
<comment type="caution">
    <text evidence="2">The sequence shown here is derived from an EMBL/GenBank/DDBJ whole genome shotgun (WGS) entry which is preliminary data.</text>
</comment>
<keyword evidence="3" id="KW-1185">Reference proteome</keyword>
<keyword evidence="1" id="KW-0732">Signal</keyword>
<evidence type="ECO:0000313" key="2">
    <source>
        <dbReference type="EMBL" id="CAG8952747.1"/>
    </source>
</evidence>
<dbReference type="EMBL" id="CAJVRL010000047">
    <property type="protein sequence ID" value="CAG8952747.1"/>
    <property type="molecule type" value="Genomic_DNA"/>
</dbReference>
<name>A0A9N9PSR4_9HELO</name>
<sequence>MKFSAVLLTSALTALVMAREFPVANCPSNLGSAWCAARGCPSLSKKIWGGRIGRILRGVLVHLECRTGNISGLILSRSLLGFFVGGLWSTFMLLKSMTELAAELNNLSVAIRNMTLQKRIIIIEQTLEHDEDIDASTKWSVAQDRVSAGMATDVVESMEKGLSELSADMYKEMWNDYHNASGMQQVADMQKGSLCFKQPPSSLQETTCRSKYLIHIADLESWLHKRRTRNKTCILDSESAR</sequence>
<evidence type="ECO:0000256" key="1">
    <source>
        <dbReference type="SAM" id="SignalP"/>
    </source>
</evidence>
<protein>
    <submittedName>
        <fullName evidence="2">Uncharacterized protein</fullName>
    </submittedName>
</protein>
<proteinExistence type="predicted"/>
<evidence type="ECO:0000313" key="3">
    <source>
        <dbReference type="Proteomes" id="UP000696280"/>
    </source>
</evidence>
<gene>
    <name evidence="2" type="ORF">HYFRA_00008991</name>
</gene>
<feature type="chain" id="PRO_5040281159" evidence="1">
    <location>
        <begin position="19"/>
        <end position="241"/>
    </location>
</feature>
<feature type="signal peptide" evidence="1">
    <location>
        <begin position="1"/>
        <end position="18"/>
    </location>
</feature>
<accession>A0A9N9PSR4</accession>
<reference evidence="2" key="1">
    <citation type="submission" date="2021-07" db="EMBL/GenBank/DDBJ databases">
        <authorList>
            <person name="Durling M."/>
        </authorList>
    </citation>
    <scope>NUCLEOTIDE SEQUENCE</scope>
</reference>
<dbReference type="Proteomes" id="UP000696280">
    <property type="component" value="Unassembled WGS sequence"/>
</dbReference>